<dbReference type="EMBL" id="KV417785">
    <property type="protein sequence ID" value="KZP06486.1"/>
    <property type="molecule type" value="Genomic_DNA"/>
</dbReference>
<keyword evidence="1" id="KW-0812">Transmembrane</keyword>
<gene>
    <name evidence="2" type="ORF">FIBSPDRAFT_1053512</name>
</gene>
<protein>
    <submittedName>
        <fullName evidence="2">Uncharacterized protein</fullName>
    </submittedName>
</protein>
<accession>A0A167WUC4</accession>
<feature type="transmembrane region" description="Helical" evidence="1">
    <location>
        <begin position="175"/>
        <end position="193"/>
    </location>
</feature>
<evidence type="ECO:0000313" key="2">
    <source>
        <dbReference type="EMBL" id="KZP06486.1"/>
    </source>
</evidence>
<organism evidence="2 3">
    <name type="scientific">Athelia psychrophila</name>
    <dbReference type="NCBI Taxonomy" id="1759441"/>
    <lineage>
        <taxon>Eukaryota</taxon>
        <taxon>Fungi</taxon>
        <taxon>Dikarya</taxon>
        <taxon>Basidiomycota</taxon>
        <taxon>Agaricomycotina</taxon>
        <taxon>Agaricomycetes</taxon>
        <taxon>Agaricomycetidae</taxon>
        <taxon>Atheliales</taxon>
        <taxon>Atheliaceae</taxon>
        <taxon>Athelia</taxon>
    </lineage>
</organism>
<proteinExistence type="predicted"/>
<reference evidence="2 3" key="1">
    <citation type="journal article" date="2016" name="Mol. Biol. Evol.">
        <title>Comparative Genomics of Early-Diverging Mushroom-Forming Fungi Provides Insights into the Origins of Lignocellulose Decay Capabilities.</title>
        <authorList>
            <person name="Nagy L.G."/>
            <person name="Riley R."/>
            <person name="Tritt A."/>
            <person name="Adam C."/>
            <person name="Daum C."/>
            <person name="Floudas D."/>
            <person name="Sun H."/>
            <person name="Yadav J.S."/>
            <person name="Pangilinan J."/>
            <person name="Larsson K.H."/>
            <person name="Matsuura K."/>
            <person name="Barry K."/>
            <person name="Labutti K."/>
            <person name="Kuo R."/>
            <person name="Ohm R.A."/>
            <person name="Bhattacharya S.S."/>
            <person name="Shirouzu T."/>
            <person name="Yoshinaga Y."/>
            <person name="Martin F.M."/>
            <person name="Grigoriev I.V."/>
            <person name="Hibbett D.S."/>
        </authorList>
    </citation>
    <scope>NUCLEOTIDE SEQUENCE [LARGE SCALE GENOMIC DNA]</scope>
    <source>
        <strain evidence="2 3">CBS 109695</strain>
    </source>
</reference>
<dbReference type="OrthoDB" id="1725934at2759"/>
<dbReference type="AlphaFoldDB" id="A0A167WUC4"/>
<keyword evidence="3" id="KW-1185">Reference proteome</keyword>
<keyword evidence="1" id="KW-0472">Membrane</keyword>
<dbReference type="Proteomes" id="UP000076532">
    <property type="component" value="Unassembled WGS sequence"/>
</dbReference>
<name>A0A167WUC4_9AGAM</name>
<feature type="transmembrane region" description="Helical" evidence="1">
    <location>
        <begin position="46"/>
        <end position="65"/>
    </location>
</feature>
<evidence type="ECO:0000313" key="3">
    <source>
        <dbReference type="Proteomes" id="UP000076532"/>
    </source>
</evidence>
<sequence length="196" mass="22963">MSFLFSWFSEKPDAVDYAQVLASHASDIRKRQSRLLEIRTSERRETLFVTLWPLAIWVVYFSAWYTSMLPNLSGHAQKSWFEKAAKATPVVVGPIITLFTRRIVQLWYSRQVDAEETVLKAALKQQRTNIEEFKEETNYYYTRNLFERYGELPYPRPGAPGAPSTPLPQSSIDSFYLLLLFLLWTLFIFRWGMAQC</sequence>
<evidence type="ECO:0000256" key="1">
    <source>
        <dbReference type="SAM" id="Phobius"/>
    </source>
</evidence>
<keyword evidence="1" id="KW-1133">Transmembrane helix</keyword>